<organism evidence="3 4">
    <name type="scientific">Bosea massiliensis</name>
    <dbReference type="NCBI Taxonomy" id="151419"/>
    <lineage>
        <taxon>Bacteria</taxon>
        <taxon>Pseudomonadati</taxon>
        <taxon>Pseudomonadota</taxon>
        <taxon>Alphaproteobacteria</taxon>
        <taxon>Hyphomicrobiales</taxon>
        <taxon>Boseaceae</taxon>
        <taxon>Bosea</taxon>
    </lineage>
</organism>
<dbReference type="RefSeq" id="WP_377817757.1">
    <property type="nucleotide sequence ID" value="NZ_JBHSLU010000082.1"/>
</dbReference>
<dbReference type="InterPro" id="IPR011050">
    <property type="entry name" value="Pectin_lyase_fold/virulence"/>
</dbReference>
<dbReference type="InterPro" id="IPR005546">
    <property type="entry name" value="Autotransporte_beta"/>
</dbReference>
<comment type="caution">
    <text evidence="3">The sequence shown here is derived from an EMBL/GenBank/DDBJ whole genome shotgun (WGS) entry which is preliminary data.</text>
</comment>
<evidence type="ECO:0000313" key="3">
    <source>
        <dbReference type="EMBL" id="MFC5508338.1"/>
    </source>
</evidence>
<proteinExistence type="predicted"/>
<dbReference type="NCBIfam" id="TIGR02601">
    <property type="entry name" value="autotrns_rpt"/>
    <property type="match status" value="3"/>
</dbReference>
<dbReference type="PROSITE" id="PS51208">
    <property type="entry name" value="AUTOTRANSPORTER"/>
    <property type="match status" value="1"/>
</dbReference>
<dbReference type="Proteomes" id="UP001596060">
    <property type="component" value="Unassembled WGS sequence"/>
</dbReference>
<gene>
    <name evidence="3" type="ORF">ACFPN9_24135</name>
</gene>
<dbReference type="Gene3D" id="2.40.128.130">
    <property type="entry name" value="Autotransporter beta-domain"/>
    <property type="match status" value="1"/>
</dbReference>
<dbReference type="InterPro" id="IPR013425">
    <property type="entry name" value="Autotrns_rpt"/>
</dbReference>
<reference evidence="4" key="1">
    <citation type="journal article" date="2019" name="Int. J. Syst. Evol. Microbiol.">
        <title>The Global Catalogue of Microorganisms (GCM) 10K type strain sequencing project: providing services to taxonomists for standard genome sequencing and annotation.</title>
        <authorList>
            <consortium name="The Broad Institute Genomics Platform"/>
            <consortium name="The Broad Institute Genome Sequencing Center for Infectious Disease"/>
            <person name="Wu L."/>
            <person name="Ma J."/>
        </authorList>
    </citation>
    <scope>NUCLEOTIDE SEQUENCE [LARGE SCALE GENOMIC DNA]</scope>
    <source>
        <strain evidence="4">CCUG 43117</strain>
    </source>
</reference>
<protein>
    <submittedName>
        <fullName evidence="3">Autotransporter domain-containing protein</fullName>
    </submittedName>
</protein>
<feature type="domain" description="Autotransporter" evidence="2">
    <location>
        <begin position="1118"/>
        <end position="1401"/>
    </location>
</feature>
<evidence type="ECO:0000313" key="4">
    <source>
        <dbReference type="Proteomes" id="UP001596060"/>
    </source>
</evidence>
<dbReference type="Pfam" id="PF03797">
    <property type="entry name" value="Autotransporter"/>
    <property type="match status" value="1"/>
</dbReference>
<dbReference type="SMART" id="SM00869">
    <property type="entry name" value="Autotransporter"/>
    <property type="match status" value="1"/>
</dbReference>
<sequence>MLDAGNSFTTFQTGSRQFEWIGVADDNLGNAANYLGNYNYRTRTTATLLNPAPTIDTIIPNVAPGPGWVRQELYITRTDQRITDYTGVFNAGLPRFSSAAFLSNMPTFSTNTYISTISVTNGGFDVGVGATVNVGDLLVLKSLPGVHPSTQNHVFVGGTVTADYRTYLQGSINTGGLVNTGTIQTTGLYNHANGNRSEVFIQGPSEIGVRLLAQGNTDIIFQDFNGSTNFTAKWTGRLDAAAGKDIALRAGAGTLVYTGPSSLGLEGFRVQTGSLQIGDGGTSGQTPVDTGKTLTLDAGTRVIFDRSDDVSVGAIIAGAGGLTKKNSNVLTLTGINTYTGPTLIEAGTLKIGAGGALNSASLIIVNAGATFDFGAIDNPTVGSLGGTGGALTGGTGNLTVQMANGTTDSYAGTNPFGGFNSLVLSGNGTLNLTGNLNSNKAIAIDGGTLNLTGTNTLSGGITVNGKLVIGASGAAGGAGNTITTTGSVISFANGVNSATPININSNTTQLEVLAADSATQSGVISETAGPRGFEKIGTGTLTLAANNTYSGATTISAGTLQVDDKRNLGNDSATNSLVFNGGTLSSRADITMARSVVVNAMGGTVSADNNTGALQKLVFSSGVQFLGGTLVKTGGGQLHVAGTGSGTGTLHVTDGALFVNSGSALGSASLRLGGTGVRTFSTTAASVAFGNAIALDTNVLISNETGTSLTLSGTISGTGSLQKTNFGTLNLTGANSFSGGVSLGSGALGVGSNTALGSGQAAVQTGTTLRAVANVTLANAIQISQGAFGVNQFTVDTNGFNMTLSGVISTTVPATEAIQPGLTKNGLGDLTLSGVNTYRGQTIINAGRLIVNGSIANTSSVTIADGAVLAGNAAIPNLTVKSGAKLTPGNSIGTVNIGGNLTLSAGSTTVIEIQQAQVDKINAGGTATLAGTLQLVALGGPYNFGTPYNFLTATGGINGTFSTVTTDAAFGVGVTSAVSYSANNAFVTLTAAPLVTSQSAATATANTVLGLTQTRNVTAVASALDHAVLSGVDVSSLFRVYNQPTREALAAAVNTLSGEVHTATSAAGLRVSDQFLRVMLDPFAIGRDGSLVGTSGPVGFTADLPGRKGAVSAPAPVRFEPTFHVWGATFGQIDRTKGDATGAGSSTRDIRDANIAVGADYRIAPGSVIGFALSGGQSRSELGRNLGSSNADIFQLGLYGATKIGALSLAGSLSYAAMQVETRRNVPALGLGTTADYSAHVWGGRLQAAYDLFSAGGFTVSPIAALQIQSVHTPNFRETNSFTGAAAGVTGRSHTNTALRSDLGLRITSVTMLGGRKTTLFTEIAWAHYFQRDVTFAASLTGIANTNFVIEGARSNRDAALFSAGADVQLTPTLTLGGRFDASASGNTTSFAGSGMLRASF</sequence>
<evidence type="ECO:0000256" key="1">
    <source>
        <dbReference type="ARBA" id="ARBA00022729"/>
    </source>
</evidence>
<dbReference type="EMBL" id="JBHSLU010000082">
    <property type="protein sequence ID" value="MFC5508338.1"/>
    <property type="molecule type" value="Genomic_DNA"/>
</dbReference>
<evidence type="ECO:0000259" key="2">
    <source>
        <dbReference type="PROSITE" id="PS51208"/>
    </source>
</evidence>
<keyword evidence="1" id="KW-0732">Signal</keyword>
<keyword evidence="4" id="KW-1185">Reference proteome</keyword>
<dbReference type="SUPFAM" id="SSF51126">
    <property type="entry name" value="Pectin lyase-like"/>
    <property type="match status" value="3"/>
</dbReference>
<dbReference type="InterPro" id="IPR036709">
    <property type="entry name" value="Autotransporte_beta_dom_sf"/>
</dbReference>
<dbReference type="Pfam" id="PF12951">
    <property type="entry name" value="PATR"/>
    <property type="match status" value="5"/>
</dbReference>
<dbReference type="SUPFAM" id="SSF103515">
    <property type="entry name" value="Autotransporter"/>
    <property type="match status" value="1"/>
</dbReference>
<name>A0ABW0P7K5_9HYPH</name>
<accession>A0ABW0P7K5</accession>